<protein>
    <recommendedName>
        <fullName evidence="9">Centromere protein H C-terminal domain-containing protein</fullName>
    </recommendedName>
</protein>
<accession>A0A9P4TLM3</accession>
<evidence type="ECO:0000259" key="9">
    <source>
        <dbReference type="Pfam" id="PF05837"/>
    </source>
</evidence>
<evidence type="ECO:0000313" key="11">
    <source>
        <dbReference type="Proteomes" id="UP000801428"/>
    </source>
</evidence>
<keyword evidence="8" id="KW-0175">Coiled coil</keyword>
<evidence type="ECO:0000256" key="2">
    <source>
        <dbReference type="ARBA" id="ARBA00004629"/>
    </source>
</evidence>
<feature type="domain" description="Centromere protein H C-terminal" evidence="9">
    <location>
        <begin position="34"/>
        <end position="214"/>
    </location>
</feature>
<dbReference type="Proteomes" id="UP000801428">
    <property type="component" value="Unassembled WGS sequence"/>
</dbReference>
<dbReference type="GO" id="GO:0000776">
    <property type="term" value="C:kinetochore"/>
    <property type="evidence" value="ECO:0007669"/>
    <property type="project" value="UniProtKB-KW"/>
</dbReference>
<evidence type="ECO:0000256" key="4">
    <source>
        <dbReference type="ARBA" id="ARBA00022838"/>
    </source>
</evidence>
<keyword evidence="4" id="KW-0995">Kinetochore</keyword>
<evidence type="ECO:0000256" key="6">
    <source>
        <dbReference type="ARBA" id="ARBA00023328"/>
    </source>
</evidence>
<evidence type="ECO:0000313" key="10">
    <source>
        <dbReference type="EMBL" id="KAF3007563.1"/>
    </source>
</evidence>
<dbReference type="Pfam" id="PF05837">
    <property type="entry name" value="CENP-H"/>
    <property type="match status" value="1"/>
</dbReference>
<dbReference type="OrthoDB" id="2274804at2759"/>
<keyword evidence="5" id="KW-0539">Nucleus</keyword>
<gene>
    <name evidence="10" type="ORF">E8E13_007071</name>
</gene>
<evidence type="ECO:0000256" key="3">
    <source>
        <dbReference type="ARBA" id="ARBA00022454"/>
    </source>
</evidence>
<feature type="coiled-coil region" evidence="8">
    <location>
        <begin position="123"/>
        <end position="181"/>
    </location>
</feature>
<organism evidence="10 11">
    <name type="scientific">Curvularia kusanoi</name>
    <name type="common">Cochliobolus kusanoi</name>
    <dbReference type="NCBI Taxonomy" id="90978"/>
    <lineage>
        <taxon>Eukaryota</taxon>
        <taxon>Fungi</taxon>
        <taxon>Dikarya</taxon>
        <taxon>Ascomycota</taxon>
        <taxon>Pezizomycotina</taxon>
        <taxon>Dothideomycetes</taxon>
        <taxon>Pleosporomycetidae</taxon>
        <taxon>Pleosporales</taxon>
        <taxon>Pleosporineae</taxon>
        <taxon>Pleosporaceae</taxon>
        <taxon>Curvularia</taxon>
    </lineage>
</organism>
<dbReference type="GO" id="GO:0007059">
    <property type="term" value="P:chromosome segregation"/>
    <property type="evidence" value="ECO:0007669"/>
    <property type="project" value="TreeGrafter"/>
</dbReference>
<keyword evidence="6" id="KW-0137">Centromere</keyword>
<keyword evidence="11" id="KW-1185">Reference proteome</keyword>
<dbReference type="GO" id="GO:0005634">
    <property type="term" value="C:nucleus"/>
    <property type="evidence" value="ECO:0007669"/>
    <property type="project" value="UniProtKB-SubCell"/>
</dbReference>
<comment type="subcellular location">
    <subcellularLocation>
        <location evidence="2">Chromosome</location>
        <location evidence="2">Centromere</location>
        <location evidence="2">Kinetochore</location>
    </subcellularLocation>
    <subcellularLocation>
        <location evidence="1">Nucleus</location>
    </subcellularLocation>
</comment>
<dbReference type="GO" id="GO:0007052">
    <property type="term" value="P:mitotic spindle organization"/>
    <property type="evidence" value="ECO:0007669"/>
    <property type="project" value="TreeGrafter"/>
</dbReference>
<evidence type="ECO:0000256" key="7">
    <source>
        <dbReference type="ARBA" id="ARBA00025735"/>
    </source>
</evidence>
<evidence type="ECO:0000256" key="1">
    <source>
        <dbReference type="ARBA" id="ARBA00004123"/>
    </source>
</evidence>
<dbReference type="InterPro" id="IPR008426">
    <property type="entry name" value="CENP-H_C"/>
</dbReference>
<dbReference type="PANTHER" id="PTHR48122:SF1">
    <property type="entry name" value="CENTROMERE PROTEIN H"/>
    <property type="match status" value="1"/>
</dbReference>
<proteinExistence type="inferred from homology"/>
<dbReference type="EMBL" id="SWKU01000004">
    <property type="protein sequence ID" value="KAF3007563.1"/>
    <property type="molecule type" value="Genomic_DNA"/>
</dbReference>
<comment type="caution">
    <text evidence="10">The sequence shown here is derived from an EMBL/GenBank/DDBJ whole genome shotgun (WGS) entry which is preliminary data.</text>
</comment>
<sequence>MAGTNDSVNLAATMQSQAAGDISDLLRTVHTRVPDNSTLSDDDLEEQLIAAEREAMAAKAEYELRNKITHNVLVTNPVLKAVHGNENTDIAEKRLMPLITESDTVAMMHGHLASRLASSTRALVKAEEANIVANQRNRELSQTMLALAEAVKSQSADDIGDQRLREQIKAVESDLKDSRRRMKTLKGILSAMIVGSGINWAADESLVDLVLDDEDD</sequence>
<dbReference type="InterPro" id="IPR040034">
    <property type="entry name" value="CENP-H"/>
</dbReference>
<dbReference type="AlphaFoldDB" id="A0A9P4TLM3"/>
<evidence type="ECO:0000256" key="8">
    <source>
        <dbReference type="SAM" id="Coils"/>
    </source>
</evidence>
<comment type="similarity">
    <text evidence="7">Belongs to the CENP-H/MCM16 family.</text>
</comment>
<evidence type="ECO:0000256" key="5">
    <source>
        <dbReference type="ARBA" id="ARBA00023242"/>
    </source>
</evidence>
<keyword evidence="3" id="KW-0158">Chromosome</keyword>
<dbReference type="GO" id="GO:0043515">
    <property type="term" value="F:kinetochore binding"/>
    <property type="evidence" value="ECO:0007669"/>
    <property type="project" value="TreeGrafter"/>
</dbReference>
<dbReference type="PANTHER" id="PTHR48122">
    <property type="entry name" value="CENTROMERE PROTEIN H"/>
    <property type="match status" value="1"/>
</dbReference>
<reference evidence="10" key="1">
    <citation type="submission" date="2019-04" db="EMBL/GenBank/DDBJ databases">
        <title>Sequencing of skin fungus with MAO and IRED activity.</title>
        <authorList>
            <person name="Marsaioli A.J."/>
            <person name="Bonatto J.M.C."/>
            <person name="Reis Junior O."/>
        </authorList>
    </citation>
    <scope>NUCLEOTIDE SEQUENCE</scope>
    <source>
        <strain evidence="10">30M1</strain>
    </source>
</reference>
<dbReference type="GO" id="GO:0051382">
    <property type="term" value="P:kinetochore assembly"/>
    <property type="evidence" value="ECO:0007669"/>
    <property type="project" value="InterPro"/>
</dbReference>
<name>A0A9P4TLM3_CURKU</name>